<keyword evidence="4" id="KW-0732">Signal</keyword>
<evidence type="ECO:0000256" key="4">
    <source>
        <dbReference type="ARBA" id="ARBA00022729"/>
    </source>
</evidence>
<evidence type="ECO:0000256" key="1">
    <source>
        <dbReference type="ARBA" id="ARBA00004193"/>
    </source>
</evidence>
<feature type="domain" description="Solute-binding protein family 5" evidence="5">
    <location>
        <begin position="81"/>
        <end position="454"/>
    </location>
</feature>
<gene>
    <name evidence="6" type="ORF">ACJDUG_05755</name>
</gene>
<evidence type="ECO:0000259" key="5">
    <source>
        <dbReference type="Pfam" id="PF00496"/>
    </source>
</evidence>
<dbReference type="PANTHER" id="PTHR30290:SF9">
    <property type="entry name" value="OLIGOPEPTIDE-BINDING PROTEIN APPA"/>
    <property type="match status" value="1"/>
</dbReference>
<comment type="similarity">
    <text evidence="2">Belongs to the bacterial solute-binding protein 5 family.</text>
</comment>
<organism evidence="6 7">
    <name type="scientific">Candidatus Clostridium stratigraminis</name>
    <dbReference type="NCBI Taxonomy" id="3381661"/>
    <lineage>
        <taxon>Bacteria</taxon>
        <taxon>Bacillati</taxon>
        <taxon>Bacillota</taxon>
        <taxon>Clostridia</taxon>
        <taxon>Eubacteriales</taxon>
        <taxon>Clostridiaceae</taxon>
        <taxon>Clostridium</taxon>
    </lineage>
</organism>
<dbReference type="InterPro" id="IPR023765">
    <property type="entry name" value="SBP_5_CS"/>
</dbReference>
<dbReference type="InterPro" id="IPR039424">
    <property type="entry name" value="SBP_5"/>
</dbReference>
<sequence length="539" mass="60998">MKSKFCFILSLIIIMFIFTSGCVEKKTTSSILDNKTKTNIVYSINEFPEDLLQLNSSSSCDKDILLTLFEGLVKQNENGDLVPGIAESITEGKDNITYTFKLRDNAKWYDGKKITAEDFVTFFKDILNPTLKNNYASELYCIFGAQDYNNGKKSFNGVAIRAVDEKTLELRLNSPTNSLLQVLSEPVFALRIIDANLKDWRNAYKNINYTGPFSLYSIDNSTGLTLLKNENYYDKAEVKSDKLYITTNSSTENAMASFKNNKINLFLNPPVSEIKNLIINGEEEAIPVNIGWSLNFNFKKSGIANNVSFRRALSLAINREKIAENNLSSTVRAAFTYVPKEDSASSQVFNANKYIKEENDVTLSKELLSNSRYDKKEKVSFIYLDNDANKRIADALAKNIKEVLDINIDCKGLNEGDFNDFLKNGNFSMALNEYTSTNNDALSFLEPWISTSKSNIFGYNNSQYDDLVFKAKLEGDKQKRSDYIKNGEAILLNEMPNIPLFFQNIILCKKSEIKGVYILKEGNVKLDKAYIDDEDSTNN</sequence>
<dbReference type="CDD" id="cd08504">
    <property type="entry name" value="PBP2_OppA"/>
    <property type="match status" value="1"/>
</dbReference>
<dbReference type="EMBL" id="JBJHZZ010000002">
    <property type="protein sequence ID" value="MFL0246488.1"/>
    <property type="molecule type" value="Genomic_DNA"/>
</dbReference>
<comment type="subcellular location">
    <subcellularLocation>
        <location evidence="1">Cell membrane</location>
        <topology evidence="1">Lipid-anchor</topology>
    </subcellularLocation>
</comment>
<dbReference type="PANTHER" id="PTHR30290">
    <property type="entry name" value="PERIPLASMIC BINDING COMPONENT OF ABC TRANSPORTER"/>
    <property type="match status" value="1"/>
</dbReference>
<name>A0ABW8T452_9CLOT</name>
<dbReference type="PROSITE" id="PS51257">
    <property type="entry name" value="PROKAR_LIPOPROTEIN"/>
    <property type="match status" value="1"/>
</dbReference>
<keyword evidence="7" id="KW-1185">Reference proteome</keyword>
<dbReference type="PIRSF" id="PIRSF002741">
    <property type="entry name" value="MppA"/>
    <property type="match status" value="1"/>
</dbReference>
<dbReference type="SUPFAM" id="SSF53850">
    <property type="entry name" value="Periplasmic binding protein-like II"/>
    <property type="match status" value="1"/>
</dbReference>
<protein>
    <submittedName>
        <fullName evidence="6">Peptide ABC transporter substrate-binding protein</fullName>
    </submittedName>
</protein>
<evidence type="ECO:0000256" key="2">
    <source>
        <dbReference type="ARBA" id="ARBA00005695"/>
    </source>
</evidence>
<keyword evidence="3" id="KW-0813">Transport</keyword>
<dbReference type="RefSeq" id="WP_406768954.1">
    <property type="nucleotide sequence ID" value="NZ_JBJHZZ010000002.1"/>
</dbReference>
<evidence type="ECO:0000256" key="3">
    <source>
        <dbReference type="ARBA" id="ARBA00022448"/>
    </source>
</evidence>
<dbReference type="Gene3D" id="3.10.105.10">
    <property type="entry name" value="Dipeptide-binding Protein, Domain 3"/>
    <property type="match status" value="1"/>
</dbReference>
<accession>A0ABW8T452</accession>
<reference evidence="6 7" key="1">
    <citation type="submission" date="2024-11" db="EMBL/GenBank/DDBJ databases">
        <authorList>
            <person name="Heng Y.C."/>
            <person name="Lim A.C.H."/>
            <person name="Lee J.K.Y."/>
            <person name="Kittelmann S."/>
        </authorList>
    </citation>
    <scope>NUCLEOTIDE SEQUENCE [LARGE SCALE GENOMIC DNA]</scope>
    <source>
        <strain evidence="6 7">WILCCON 0185</strain>
    </source>
</reference>
<dbReference type="PROSITE" id="PS01040">
    <property type="entry name" value="SBP_BACTERIAL_5"/>
    <property type="match status" value="1"/>
</dbReference>
<evidence type="ECO:0000313" key="6">
    <source>
        <dbReference type="EMBL" id="MFL0246488.1"/>
    </source>
</evidence>
<comment type="caution">
    <text evidence="6">The sequence shown here is derived from an EMBL/GenBank/DDBJ whole genome shotgun (WGS) entry which is preliminary data.</text>
</comment>
<dbReference type="InterPro" id="IPR000914">
    <property type="entry name" value="SBP_5_dom"/>
</dbReference>
<dbReference type="Gene3D" id="3.90.76.10">
    <property type="entry name" value="Dipeptide-binding Protein, Domain 1"/>
    <property type="match status" value="1"/>
</dbReference>
<evidence type="ECO:0000313" key="7">
    <source>
        <dbReference type="Proteomes" id="UP001623591"/>
    </source>
</evidence>
<dbReference type="Proteomes" id="UP001623591">
    <property type="component" value="Unassembled WGS sequence"/>
</dbReference>
<dbReference type="Gene3D" id="3.40.190.10">
    <property type="entry name" value="Periplasmic binding protein-like II"/>
    <property type="match status" value="1"/>
</dbReference>
<dbReference type="Pfam" id="PF00496">
    <property type="entry name" value="SBP_bac_5"/>
    <property type="match status" value="1"/>
</dbReference>
<proteinExistence type="inferred from homology"/>
<dbReference type="InterPro" id="IPR030678">
    <property type="entry name" value="Peptide/Ni-bd"/>
</dbReference>